<dbReference type="AlphaFoldDB" id="Q0U9G6"/>
<dbReference type="Proteomes" id="UP000001055">
    <property type="component" value="Unassembled WGS sequence"/>
</dbReference>
<evidence type="ECO:0000313" key="2">
    <source>
        <dbReference type="Proteomes" id="UP000001055"/>
    </source>
</evidence>
<evidence type="ECO:0000313" key="1">
    <source>
        <dbReference type="EMBL" id="EAT81306.1"/>
    </source>
</evidence>
<dbReference type="GeneID" id="5978746"/>
<name>Q0U9G6_PHANO</name>
<dbReference type="KEGG" id="pno:SNOG_11598"/>
<dbReference type="EMBL" id="CH445343">
    <property type="protein sequence ID" value="EAT81306.1"/>
    <property type="molecule type" value="Genomic_DNA"/>
</dbReference>
<gene>
    <name evidence="1" type="ORF">SNOG_11598</name>
</gene>
<dbReference type="InParanoid" id="Q0U9G6"/>
<protein>
    <submittedName>
        <fullName evidence="1">Uncharacterized protein</fullName>
    </submittedName>
</protein>
<proteinExistence type="predicted"/>
<dbReference type="VEuPathDB" id="FungiDB:JI435_115980"/>
<sequence>MTLIFFEVSKPADPTAPSFLDLPAELRNRVYQLYFKSTSTLRLASAQNGQDLNLKLLDPVGPFELQLLRFCIEKKLGAHLTTHDATGHYVNHISTEWLRQIGQHRVFISKLVIDLESVCPGRCDTKQSLLQTFQPEDGYIQFGKLLQAIWANDLKIVISFVYQCRYSEPVLGRLPWTEAHTEYQGPISAENITVLFQALARDDLGMKKFRNAIGDVGIEKHGEFGIIVFWTPEWRHGESHGHIISHDGYNSLFVHSRRFSLSEDGRVTVDKLTVPKLLGLPQAIITKIVAHTLDSSTPQELDLDSFTDLRDLYGILYTTKDLHDRYLTYYLRKHTFKLSLMTSNARASFEFSKLDRLLRTELLHRVGSLTRGPRFGDGAKFSIDLHVHFGTSDLVSSMMNIRINIMPLVASTFAANRHQSWCIFLHNGTSILQGRVSTIRKLRYEVIAILSKFVKKDHVDDPQVRCPEVWIDGHGKVVDIVPTGSVEGESLQNPAKLNSVLWSAEKTGSFVGAKTPAVPRVGGLARDMYLYLKWIDR</sequence>
<dbReference type="HOGENOM" id="CLU_476624_0_0_1"/>
<accession>Q0U9G6</accession>
<reference evidence="2" key="1">
    <citation type="journal article" date="2007" name="Plant Cell">
        <title>Dothideomycete-plant interactions illuminated by genome sequencing and EST analysis of the wheat pathogen Stagonospora nodorum.</title>
        <authorList>
            <person name="Hane J.K."/>
            <person name="Lowe R.G."/>
            <person name="Solomon P.S."/>
            <person name="Tan K.C."/>
            <person name="Schoch C.L."/>
            <person name="Spatafora J.W."/>
            <person name="Crous P.W."/>
            <person name="Kodira C."/>
            <person name="Birren B.W."/>
            <person name="Galagan J.E."/>
            <person name="Torriani S.F."/>
            <person name="McDonald B.A."/>
            <person name="Oliver R.P."/>
        </authorList>
    </citation>
    <scope>NUCLEOTIDE SEQUENCE [LARGE SCALE GENOMIC DNA]</scope>
    <source>
        <strain evidence="2">SN15 / ATCC MYA-4574 / FGSC 10173</strain>
    </source>
</reference>
<organism evidence="1 2">
    <name type="scientific">Phaeosphaeria nodorum (strain SN15 / ATCC MYA-4574 / FGSC 10173)</name>
    <name type="common">Glume blotch fungus</name>
    <name type="synonym">Parastagonospora nodorum</name>
    <dbReference type="NCBI Taxonomy" id="321614"/>
    <lineage>
        <taxon>Eukaryota</taxon>
        <taxon>Fungi</taxon>
        <taxon>Dikarya</taxon>
        <taxon>Ascomycota</taxon>
        <taxon>Pezizomycotina</taxon>
        <taxon>Dothideomycetes</taxon>
        <taxon>Pleosporomycetidae</taxon>
        <taxon>Pleosporales</taxon>
        <taxon>Pleosporineae</taxon>
        <taxon>Phaeosphaeriaceae</taxon>
        <taxon>Parastagonospora</taxon>
    </lineage>
</organism>
<dbReference type="RefSeq" id="XP_001801838.1">
    <property type="nucleotide sequence ID" value="XM_001801786.1"/>
</dbReference>
<dbReference type="eggNOG" id="ENOG502RG26">
    <property type="taxonomic scope" value="Eukaryota"/>
</dbReference>